<reference evidence="8" key="1">
    <citation type="submission" date="2017-05" db="EMBL/GenBank/DDBJ databases">
        <title>Complete and WGS of Bordetella genogroups.</title>
        <authorList>
            <person name="Spilker T."/>
            <person name="Lipuma J."/>
        </authorList>
    </citation>
    <scope>NUCLEOTIDE SEQUENCE [LARGE SCALE GENOMIC DNA]</scope>
    <source>
        <strain evidence="8">AU16122</strain>
    </source>
</reference>
<evidence type="ECO:0000313" key="7">
    <source>
        <dbReference type="EMBL" id="OZI34098.1"/>
    </source>
</evidence>
<evidence type="ECO:0000256" key="4">
    <source>
        <dbReference type="RuleBase" id="RU003719"/>
    </source>
</evidence>
<dbReference type="PROSITE" id="PS00670">
    <property type="entry name" value="D_2_HYDROXYACID_DH_2"/>
    <property type="match status" value="1"/>
</dbReference>
<dbReference type="InterPro" id="IPR050857">
    <property type="entry name" value="D-2-hydroxyacid_DH"/>
</dbReference>
<dbReference type="GO" id="GO:0016616">
    <property type="term" value="F:oxidoreductase activity, acting on the CH-OH group of donors, NAD or NADP as acceptor"/>
    <property type="evidence" value="ECO:0007669"/>
    <property type="project" value="InterPro"/>
</dbReference>
<evidence type="ECO:0000256" key="1">
    <source>
        <dbReference type="ARBA" id="ARBA00005854"/>
    </source>
</evidence>
<dbReference type="InterPro" id="IPR006139">
    <property type="entry name" value="D-isomer_2_OHA_DH_cat_dom"/>
</dbReference>
<dbReference type="SUPFAM" id="SSF52283">
    <property type="entry name" value="Formate/glycerate dehydrogenase catalytic domain-like"/>
    <property type="match status" value="1"/>
</dbReference>
<comment type="similarity">
    <text evidence="1 4">Belongs to the D-isomer specific 2-hydroxyacid dehydrogenase family.</text>
</comment>
<keyword evidence="2 4" id="KW-0560">Oxidoreductase</keyword>
<dbReference type="FunFam" id="3.40.50.720:FF:000203">
    <property type="entry name" value="D-3-phosphoglycerate dehydrogenase (SerA)"/>
    <property type="match status" value="1"/>
</dbReference>
<evidence type="ECO:0000256" key="2">
    <source>
        <dbReference type="ARBA" id="ARBA00023002"/>
    </source>
</evidence>
<gene>
    <name evidence="7" type="ORF">CAL29_11110</name>
</gene>
<dbReference type="InterPro" id="IPR006140">
    <property type="entry name" value="D-isomer_DH_NAD-bd"/>
</dbReference>
<dbReference type="CDD" id="cd12173">
    <property type="entry name" value="PGDH_4"/>
    <property type="match status" value="1"/>
</dbReference>
<dbReference type="PANTHER" id="PTHR42789:SF1">
    <property type="entry name" value="D-ISOMER SPECIFIC 2-HYDROXYACID DEHYDROGENASE FAMILY PROTEIN (AFU_ORTHOLOGUE AFUA_6G10090)"/>
    <property type="match status" value="1"/>
</dbReference>
<proteinExistence type="inferred from homology"/>
<protein>
    <submittedName>
        <fullName evidence="7">3-phosphoglycerate dehydrogenase</fullName>
    </submittedName>
</protein>
<keyword evidence="8" id="KW-1185">Reference proteome</keyword>
<keyword evidence="3" id="KW-0520">NAD</keyword>
<dbReference type="Pfam" id="PF00389">
    <property type="entry name" value="2-Hacid_dh"/>
    <property type="match status" value="1"/>
</dbReference>
<dbReference type="PANTHER" id="PTHR42789">
    <property type="entry name" value="D-ISOMER SPECIFIC 2-HYDROXYACID DEHYDROGENASE FAMILY PROTEIN (AFU_ORTHOLOGUE AFUA_6G10090)"/>
    <property type="match status" value="1"/>
</dbReference>
<dbReference type="EMBL" id="NEVM01000002">
    <property type="protein sequence ID" value="OZI34098.1"/>
    <property type="molecule type" value="Genomic_DNA"/>
</dbReference>
<dbReference type="Pfam" id="PF02826">
    <property type="entry name" value="2-Hacid_dh_C"/>
    <property type="match status" value="1"/>
</dbReference>
<feature type="domain" description="D-isomer specific 2-hydroxyacid dehydrogenase catalytic" evidence="5">
    <location>
        <begin position="68"/>
        <end position="327"/>
    </location>
</feature>
<dbReference type="OrthoDB" id="9805416at2"/>
<evidence type="ECO:0000259" key="6">
    <source>
        <dbReference type="Pfam" id="PF02826"/>
    </source>
</evidence>
<dbReference type="GO" id="GO:0051287">
    <property type="term" value="F:NAD binding"/>
    <property type="evidence" value="ECO:0007669"/>
    <property type="project" value="InterPro"/>
</dbReference>
<dbReference type="InterPro" id="IPR029753">
    <property type="entry name" value="D-isomer_DH_CS"/>
</dbReference>
<name>A0A261S9N4_9BORD</name>
<evidence type="ECO:0000313" key="8">
    <source>
        <dbReference type="Proteomes" id="UP000216020"/>
    </source>
</evidence>
<comment type="caution">
    <text evidence="7">The sequence shown here is derived from an EMBL/GenBank/DDBJ whole genome shotgun (WGS) entry which is preliminary data.</text>
</comment>
<dbReference type="Gene3D" id="3.40.50.720">
    <property type="entry name" value="NAD(P)-binding Rossmann-like Domain"/>
    <property type="match status" value="2"/>
</dbReference>
<dbReference type="Proteomes" id="UP000216020">
    <property type="component" value="Unassembled WGS sequence"/>
</dbReference>
<dbReference type="SUPFAM" id="SSF51735">
    <property type="entry name" value="NAD(P)-binding Rossmann-fold domains"/>
    <property type="match status" value="1"/>
</dbReference>
<evidence type="ECO:0000256" key="3">
    <source>
        <dbReference type="ARBA" id="ARBA00023027"/>
    </source>
</evidence>
<organism evidence="7 8">
    <name type="scientific">Bordetella genomosp. 10</name>
    <dbReference type="NCBI Taxonomy" id="1416804"/>
    <lineage>
        <taxon>Bacteria</taxon>
        <taxon>Pseudomonadati</taxon>
        <taxon>Pseudomonadota</taxon>
        <taxon>Betaproteobacteria</taxon>
        <taxon>Burkholderiales</taxon>
        <taxon>Alcaligenaceae</taxon>
        <taxon>Bordetella</taxon>
    </lineage>
</organism>
<dbReference type="AlphaFoldDB" id="A0A261S9N4"/>
<accession>A0A261S9N4</accession>
<dbReference type="InterPro" id="IPR036291">
    <property type="entry name" value="NAD(P)-bd_dom_sf"/>
</dbReference>
<feature type="domain" description="D-isomer specific 2-hydroxyacid dehydrogenase NAD-binding" evidence="6">
    <location>
        <begin position="119"/>
        <end position="295"/>
    </location>
</feature>
<evidence type="ECO:0000259" key="5">
    <source>
        <dbReference type="Pfam" id="PF00389"/>
    </source>
</evidence>
<dbReference type="RefSeq" id="WP_094853100.1">
    <property type="nucleotide sequence ID" value="NZ_NEVM01000002.1"/>
</dbReference>
<sequence length="347" mass="36653">MAASKLVVRFDLWIDPAFDAGLARDPEISLRVAAVRGAREDAWALLREARVYHVSPARNELPAHWLADEPLLRQCPGLLCVSSGGAGHDTVDVQACTRAGVVVVNQAGGNAAAVAEHALGLMIAVSRRIAESDRKLRGLRGFSRESVMGHEIGGKVLGLVGIGHAGTRTAALARAFGMQVLAFDPLLSTAQVEARGARAVDFSTLLRVSDIVSLHCPRDAATQGMFDAAAFAAMKPGALFISTARGGIHDEGALHAALAGGHLAGAGLDVWEPEPPPLDHPLLALDNVVATFHTAGVTHEGRRNVAAMGAEQIVDLLNGGRPARLVNPEVWPLYARRYRDTYGRAPD</sequence>